<accession>A0A3A3GQG4</accession>
<dbReference type="RefSeq" id="WP_119790100.1">
    <property type="nucleotide sequence ID" value="NZ_QYZD01000001.1"/>
</dbReference>
<comment type="caution">
    <text evidence="1">The sequence shown here is derived from an EMBL/GenBank/DDBJ whole genome shotgun (WGS) entry which is preliminary data.</text>
</comment>
<reference evidence="1 2" key="1">
    <citation type="submission" date="2018-09" db="EMBL/GenBank/DDBJ databases">
        <title>Paenibacillus SK2017-BO5.</title>
        <authorList>
            <person name="Piskunova J.V."/>
            <person name="Dubiley S.A."/>
            <person name="Severinov K.V."/>
        </authorList>
    </citation>
    <scope>NUCLEOTIDE SEQUENCE [LARGE SCALE GENOMIC DNA]</scope>
    <source>
        <strain evidence="1 2">BO5</strain>
    </source>
</reference>
<dbReference type="InterPro" id="IPR039498">
    <property type="entry name" value="NTP_transf_5"/>
</dbReference>
<dbReference type="OrthoDB" id="9773927at2"/>
<evidence type="ECO:0000313" key="1">
    <source>
        <dbReference type="EMBL" id="RJG26642.1"/>
    </source>
</evidence>
<dbReference type="Pfam" id="PF14907">
    <property type="entry name" value="NTP_transf_5"/>
    <property type="match status" value="1"/>
</dbReference>
<dbReference type="Proteomes" id="UP000266177">
    <property type="component" value="Unassembled WGS sequence"/>
</dbReference>
<protein>
    <submittedName>
        <fullName evidence="1">Renal dipeptidase</fullName>
    </submittedName>
</protein>
<dbReference type="AlphaFoldDB" id="A0A3A3GQG4"/>
<organism evidence="1 2">
    <name type="scientific">Paenibacillus thiaminolyticus</name>
    <name type="common">Bacillus thiaminolyticus</name>
    <dbReference type="NCBI Taxonomy" id="49283"/>
    <lineage>
        <taxon>Bacteria</taxon>
        <taxon>Bacillati</taxon>
        <taxon>Bacillota</taxon>
        <taxon>Bacilli</taxon>
        <taxon>Bacillales</taxon>
        <taxon>Paenibacillaceae</taxon>
        <taxon>Paenibacillus</taxon>
    </lineage>
</organism>
<gene>
    <name evidence="1" type="ORF">DQX05_00985</name>
</gene>
<evidence type="ECO:0000313" key="2">
    <source>
        <dbReference type="Proteomes" id="UP000266177"/>
    </source>
</evidence>
<proteinExistence type="predicted"/>
<sequence>MEKSLRLDTDMLTNEMKLILEIISSDRPEALPKDKAGLFQDCEWDAFIQLAMHHRVYSVLYMQMKDMGDDMVPPAVIQRLYRHYCTNTLRMLHLGGEIEHIGKELTGRGLRCLFLKGPVLGQDLYGSVSLRTSSDLDLLVPLPELFRAETILIKLGYEKDDYIESVLGDWKWRHHHLTFFHPVKGIKVELHWRLNPFPSKEPKFNELWLRKRRSTLFGSPIYYLGREDLFVFLVTHGARHGWSRLRWLLDIKQLLNQQPDHGQIIKRLRRRRCMRAGGQSVVLASSLLQAPLAPELRRLGSRRRSVRLAQDAMFYLSQMIHLHKEPVPEEVGAYHKRHLFALMPLRHKCLFILSFMLPYPEDVKVIRLPRMIRFIYIPLRPFLWAWRKSVGVQK</sequence>
<name>A0A3A3GQG4_PANTH</name>
<dbReference type="EMBL" id="QYZD01000001">
    <property type="protein sequence ID" value="RJG26642.1"/>
    <property type="molecule type" value="Genomic_DNA"/>
</dbReference>